<name>A0A9W7L8P0_9STRA</name>
<dbReference type="InterPro" id="IPR010770">
    <property type="entry name" value="Ecd"/>
</dbReference>
<feature type="region of interest" description="Disordered" evidence="1">
    <location>
        <begin position="240"/>
        <end position="259"/>
    </location>
</feature>
<accession>A0A9W7L8P0</accession>
<evidence type="ECO:0000313" key="2">
    <source>
        <dbReference type="EMBL" id="GMI38374.1"/>
    </source>
</evidence>
<evidence type="ECO:0000256" key="1">
    <source>
        <dbReference type="SAM" id="MobiDB-lite"/>
    </source>
</evidence>
<feature type="compositionally biased region" description="Acidic residues" evidence="1">
    <location>
        <begin position="417"/>
        <end position="429"/>
    </location>
</feature>
<dbReference type="OrthoDB" id="27237at2759"/>
<dbReference type="Pfam" id="PF07093">
    <property type="entry name" value="SGT1"/>
    <property type="match status" value="1"/>
</dbReference>
<protein>
    <submittedName>
        <fullName evidence="2">Uncharacterized protein</fullName>
    </submittedName>
</protein>
<dbReference type="Proteomes" id="UP001165065">
    <property type="component" value="Unassembled WGS sequence"/>
</dbReference>
<dbReference type="PANTHER" id="PTHR13060:SF0">
    <property type="entry name" value="PROTEIN ECDYSONELESS HOMOLOG"/>
    <property type="match status" value="1"/>
</dbReference>
<dbReference type="EMBL" id="BRYA01000085">
    <property type="protein sequence ID" value="GMI38374.1"/>
    <property type="molecule type" value="Genomic_DNA"/>
</dbReference>
<dbReference type="GO" id="GO:0005634">
    <property type="term" value="C:nucleus"/>
    <property type="evidence" value="ECO:0007669"/>
    <property type="project" value="TreeGrafter"/>
</dbReference>
<gene>
    <name evidence="2" type="ORF">TrCOL_g1123</name>
</gene>
<comment type="caution">
    <text evidence="2">The sequence shown here is derived from an EMBL/GenBank/DDBJ whole genome shotgun (WGS) entry which is preliminary data.</text>
</comment>
<dbReference type="PANTHER" id="PTHR13060">
    <property type="entry name" value="SGT1 PROTEIN HSGT1 SUPPRESSOR OF GCR2"/>
    <property type="match status" value="1"/>
</dbReference>
<keyword evidence="3" id="KW-1185">Reference proteome</keyword>
<dbReference type="AlphaFoldDB" id="A0A9W7L8P0"/>
<feature type="compositionally biased region" description="Basic residues" evidence="1">
    <location>
        <begin position="246"/>
        <end position="256"/>
    </location>
</feature>
<sequence length="493" mass="53042">MAQFSLDESLLREALSAKMDEAPYLSISIYPIGGLTVAELSRAIEGAVAVPQSSSSSASFNDYNWNDGGGALHKRLSTTNACLEAKIMYGDNVLDIWASLAALFDLTGKVKNCAATIRDSMDGEILLVEAAEVIPDWMEPGNTMNRVWVRGGGIDILRKGDLSEPLSLDAAVGELGAGEAAAPRRVLEVLKAKVAEVSRTRNDQRSLLRLPRDVAGLIARDPGIVNKSIECFCAGLGEERSEGKGKWKGKSKKSKSMNRGPPVEVLVRFTRCLFAKLSFQRIPGQEELEVAEKLAAAIEFWAEENGVDIEDCEGRDFGVGQKEKGEVDGLGWMTLGGVEEFDELMKGTVSGGFDEVAEKMKGFVSGVSDYSGVEKDGDDKVEDKLEDEDVDIDPEKFLRILEGAVGGSGDKYFGNDGECEGEDEEDEGVGLEQPERTEIDDEVDAMKGDDASVDIDVDVVSNLIESVLGQEGSTGPAGNVLQQLGIKLDKLDV</sequence>
<organism evidence="2 3">
    <name type="scientific">Triparma columacea</name>
    <dbReference type="NCBI Taxonomy" id="722753"/>
    <lineage>
        <taxon>Eukaryota</taxon>
        <taxon>Sar</taxon>
        <taxon>Stramenopiles</taxon>
        <taxon>Ochrophyta</taxon>
        <taxon>Bolidophyceae</taxon>
        <taxon>Parmales</taxon>
        <taxon>Triparmaceae</taxon>
        <taxon>Triparma</taxon>
    </lineage>
</organism>
<evidence type="ECO:0000313" key="3">
    <source>
        <dbReference type="Proteomes" id="UP001165065"/>
    </source>
</evidence>
<feature type="region of interest" description="Disordered" evidence="1">
    <location>
        <begin position="411"/>
        <end position="431"/>
    </location>
</feature>
<proteinExistence type="predicted"/>
<reference evidence="3" key="1">
    <citation type="journal article" date="2023" name="Commun. Biol.">
        <title>Genome analysis of Parmales, the sister group of diatoms, reveals the evolutionary specialization of diatoms from phago-mixotrophs to photoautotrophs.</title>
        <authorList>
            <person name="Ban H."/>
            <person name="Sato S."/>
            <person name="Yoshikawa S."/>
            <person name="Yamada K."/>
            <person name="Nakamura Y."/>
            <person name="Ichinomiya M."/>
            <person name="Sato N."/>
            <person name="Blanc-Mathieu R."/>
            <person name="Endo H."/>
            <person name="Kuwata A."/>
            <person name="Ogata H."/>
        </authorList>
    </citation>
    <scope>NUCLEOTIDE SEQUENCE [LARGE SCALE GENOMIC DNA]</scope>
</reference>